<dbReference type="EMBL" id="JAEUBG010002889">
    <property type="protein sequence ID" value="KAH3683868.1"/>
    <property type="molecule type" value="Genomic_DNA"/>
</dbReference>
<feature type="transmembrane region" description="Helical" evidence="9">
    <location>
        <begin position="92"/>
        <end position="111"/>
    </location>
</feature>
<dbReference type="GO" id="GO:0016020">
    <property type="term" value="C:membrane"/>
    <property type="evidence" value="ECO:0007669"/>
    <property type="project" value="UniProtKB-SubCell"/>
</dbReference>
<evidence type="ECO:0000313" key="11">
    <source>
        <dbReference type="EMBL" id="KAH3683868.1"/>
    </source>
</evidence>
<evidence type="ECO:0000313" key="12">
    <source>
        <dbReference type="Proteomes" id="UP000774326"/>
    </source>
</evidence>
<feature type="transmembrane region" description="Helical" evidence="9">
    <location>
        <begin position="205"/>
        <end position="225"/>
    </location>
</feature>
<reference evidence="11" key="2">
    <citation type="submission" date="2021-01" db="EMBL/GenBank/DDBJ databases">
        <authorList>
            <person name="Schikora-Tamarit M.A."/>
        </authorList>
    </citation>
    <scope>NUCLEOTIDE SEQUENCE</scope>
    <source>
        <strain evidence="11">CBS2887</strain>
    </source>
</reference>
<reference evidence="11" key="1">
    <citation type="journal article" date="2021" name="Open Biol.">
        <title>Shared evolutionary footprints suggest mitochondrial oxidative damage underlies multiple complex I losses in fungi.</title>
        <authorList>
            <person name="Schikora-Tamarit M.A."/>
            <person name="Marcet-Houben M."/>
            <person name="Nosek J."/>
            <person name="Gabaldon T."/>
        </authorList>
    </citation>
    <scope>NUCLEOTIDE SEQUENCE</scope>
    <source>
        <strain evidence="11">CBS2887</strain>
    </source>
</reference>
<dbReference type="GO" id="GO:0046513">
    <property type="term" value="P:ceramide biosynthetic process"/>
    <property type="evidence" value="ECO:0007669"/>
    <property type="project" value="TreeGrafter"/>
</dbReference>
<comment type="pathway">
    <text evidence="8">Lipid metabolism; sphingolipid metabolism.</text>
</comment>
<dbReference type="PANTHER" id="PTHR12879">
    <property type="entry name" value="SPHINGOLIPID DELTA 4 DESATURASE/C-4 HYDROXYLASE PROTEIN DES2"/>
    <property type="match status" value="1"/>
</dbReference>
<evidence type="ECO:0000256" key="2">
    <source>
        <dbReference type="ARBA" id="ARBA00006146"/>
    </source>
</evidence>
<keyword evidence="4 9" id="KW-1133">Transmembrane helix</keyword>
<dbReference type="InterPro" id="IPR005804">
    <property type="entry name" value="FA_desaturase_dom"/>
</dbReference>
<keyword evidence="3 9" id="KW-0812">Transmembrane</keyword>
<dbReference type="Proteomes" id="UP000774326">
    <property type="component" value="Unassembled WGS sequence"/>
</dbReference>
<dbReference type="CDD" id="cd03508">
    <property type="entry name" value="Delta4-sphingolipid-FADS-like"/>
    <property type="match status" value="1"/>
</dbReference>
<evidence type="ECO:0000256" key="3">
    <source>
        <dbReference type="ARBA" id="ARBA00022692"/>
    </source>
</evidence>
<dbReference type="PIRSF" id="PIRSF017228">
    <property type="entry name" value="Sphnglp_dlt4_des"/>
    <property type="match status" value="1"/>
</dbReference>
<evidence type="ECO:0000259" key="10">
    <source>
        <dbReference type="SMART" id="SM01269"/>
    </source>
</evidence>
<dbReference type="Pfam" id="PF00487">
    <property type="entry name" value="FA_desaturase"/>
    <property type="match status" value="1"/>
</dbReference>
<dbReference type="InterPro" id="IPR011388">
    <property type="entry name" value="DES1/DES2"/>
</dbReference>
<evidence type="ECO:0000256" key="1">
    <source>
        <dbReference type="ARBA" id="ARBA00004141"/>
    </source>
</evidence>
<organism evidence="11 12">
    <name type="scientific">Wickerhamomyces pijperi</name>
    <name type="common">Yeast</name>
    <name type="synonym">Pichia pijperi</name>
    <dbReference type="NCBI Taxonomy" id="599730"/>
    <lineage>
        <taxon>Eukaryota</taxon>
        <taxon>Fungi</taxon>
        <taxon>Dikarya</taxon>
        <taxon>Ascomycota</taxon>
        <taxon>Saccharomycotina</taxon>
        <taxon>Saccharomycetes</taxon>
        <taxon>Phaffomycetales</taxon>
        <taxon>Wickerhamomycetaceae</taxon>
        <taxon>Wickerhamomyces</taxon>
    </lineage>
</organism>
<proteinExistence type="inferred from homology"/>
<dbReference type="PANTHER" id="PTHR12879:SF8">
    <property type="entry name" value="SPHINGOLIPID DELTA(4)-DESATURASE DES1"/>
    <property type="match status" value="1"/>
</dbReference>
<comment type="subcellular location">
    <subcellularLocation>
        <location evidence="1">Membrane</location>
        <topology evidence="1">Multi-pass membrane protein</topology>
    </subcellularLocation>
</comment>
<keyword evidence="7 8" id="KW-0472">Membrane</keyword>
<dbReference type="GO" id="GO:0042284">
    <property type="term" value="F:sphingolipid delta-4 desaturase activity"/>
    <property type="evidence" value="ECO:0007669"/>
    <property type="project" value="UniProtKB-UniRule"/>
</dbReference>
<comment type="function">
    <text evidence="8">Delta(4)-fatty-acid desaturase which introduces a double bond at the 4-position in the long-chain base (LCB) of ceramides.</text>
</comment>
<dbReference type="EC" id="1.14.19.17" evidence="8"/>
<keyword evidence="6 8" id="KW-0443">Lipid metabolism</keyword>
<dbReference type="OrthoDB" id="200948at2759"/>
<accession>A0A9P8TLD7</accession>
<feature type="domain" description="Sphingolipid delta4-desaturase N-terminal" evidence="10">
    <location>
        <begin position="26"/>
        <end position="64"/>
    </location>
</feature>
<dbReference type="SMART" id="SM01269">
    <property type="entry name" value="Lipid_DES"/>
    <property type="match status" value="1"/>
</dbReference>
<keyword evidence="12" id="KW-1185">Reference proteome</keyword>
<feature type="transmembrane region" description="Helical" evidence="9">
    <location>
        <begin position="171"/>
        <end position="193"/>
    </location>
</feature>
<keyword evidence="5 8" id="KW-0560">Oxidoreductase</keyword>
<dbReference type="InterPro" id="IPR013866">
    <property type="entry name" value="Sphingolipid_d4-desaturase_N"/>
</dbReference>
<evidence type="ECO:0000256" key="6">
    <source>
        <dbReference type="ARBA" id="ARBA00023098"/>
    </source>
</evidence>
<gene>
    <name evidence="11" type="ORF">WICPIJ_005151</name>
</gene>
<sequence length="364" mass="42373">MATITHRKQPEKQILVENPPSDAPIQKLNDFYWTEHGEPHAIRRKLILKKYPHVTQLCGPEPLTKYIIFGVVSLQLAVAYHLRNVSFFTWEFFLLSYIIGATANQNVFLAIHELSHNLAFKKPLHNKLYAIFTNIPIGIPYSASFQPYHQLHHKYQGDEVLDTDLPTPYEAVVLSNIAGKAFFATFQIFFYAFRPMFITQIKFTYIHLINVVVQIVVDILIVKNWGWNSLLYFIFSSFLAGSLHPCSGHFIAEHYILNPPETYDPKTDAPPVETYSYYGPLNFFTWNVGLHNEHHDFPYVAWSKLHKLNEIAKEFYEDLPQHKSWVMVIVDFIFDERVLLYNRVKRISSKAVDSTKFVPEVTCM</sequence>
<keyword evidence="8" id="KW-0746">Sphingolipid metabolism</keyword>
<name>A0A9P8TLD7_WICPI</name>
<evidence type="ECO:0000256" key="7">
    <source>
        <dbReference type="ARBA" id="ARBA00023136"/>
    </source>
</evidence>
<evidence type="ECO:0000256" key="8">
    <source>
        <dbReference type="PIRNR" id="PIRNR017228"/>
    </source>
</evidence>
<evidence type="ECO:0000256" key="5">
    <source>
        <dbReference type="ARBA" id="ARBA00023002"/>
    </source>
</evidence>
<comment type="caution">
    <text evidence="11">The sequence shown here is derived from an EMBL/GenBank/DDBJ whole genome shotgun (WGS) entry which is preliminary data.</text>
</comment>
<protein>
    <recommendedName>
        <fullName evidence="8">Sphingolipid delta(4)-desaturase</fullName>
        <ecNumber evidence="8">1.14.19.17</ecNumber>
    </recommendedName>
</protein>
<dbReference type="AlphaFoldDB" id="A0A9P8TLD7"/>
<comment type="catalytic activity">
    <reaction evidence="8">
        <text>an N-acylsphinganine + 2 Fe(II)-[cytochrome b5] + O2 + 2 H(+) = an N-acylsphing-4-enine + 2 Fe(III)-[cytochrome b5] + 2 H2O</text>
        <dbReference type="Rhea" id="RHEA:46544"/>
        <dbReference type="Rhea" id="RHEA-COMP:10438"/>
        <dbReference type="Rhea" id="RHEA-COMP:10439"/>
        <dbReference type="ChEBI" id="CHEBI:15377"/>
        <dbReference type="ChEBI" id="CHEBI:15378"/>
        <dbReference type="ChEBI" id="CHEBI:15379"/>
        <dbReference type="ChEBI" id="CHEBI:29033"/>
        <dbReference type="ChEBI" id="CHEBI:29034"/>
        <dbReference type="ChEBI" id="CHEBI:31488"/>
        <dbReference type="ChEBI" id="CHEBI:52639"/>
        <dbReference type="EC" id="1.14.19.17"/>
    </reaction>
</comment>
<comment type="similarity">
    <text evidence="2 8">Belongs to the fatty acid desaturase type 1 family. DEGS subfamily.</text>
</comment>
<dbReference type="Pfam" id="PF08557">
    <property type="entry name" value="Lipid_DES"/>
    <property type="match status" value="1"/>
</dbReference>
<evidence type="ECO:0000256" key="9">
    <source>
        <dbReference type="SAM" id="Phobius"/>
    </source>
</evidence>
<evidence type="ECO:0000256" key="4">
    <source>
        <dbReference type="ARBA" id="ARBA00022989"/>
    </source>
</evidence>